<organism evidence="1 2">
    <name type="scientific">Corchorus olitorius</name>
    <dbReference type="NCBI Taxonomy" id="93759"/>
    <lineage>
        <taxon>Eukaryota</taxon>
        <taxon>Viridiplantae</taxon>
        <taxon>Streptophyta</taxon>
        <taxon>Embryophyta</taxon>
        <taxon>Tracheophyta</taxon>
        <taxon>Spermatophyta</taxon>
        <taxon>Magnoliopsida</taxon>
        <taxon>eudicotyledons</taxon>
        <taxon>Gunneridae</taxon>
        <taxon>Pentapetalae</taxon>
        <taxon>rosids</taxon>
        <taxon>malvids</taxon>
        <taxon>Malvales</taxon>
        <taxon>Malvaceae</taxon>
        <taxon>Grewioideae</taxon>
        <taxon>Apeibeae</taxon>
        <taxon>Corchorus</taxon>
    </lineage>
</organism>
<dbReference type="Proteomes" id="UP000187203">
    <property type="component" value="Unassembled WGS sequence"/>
</dbReference>
<reference evidence="2" key="1">
    <citation type="submission" date="2013-09" db="EMBL/GenBank/DDBJ databases">
        <title>Corchorus olitorius genome sequencing.</title>
        <authorList>
            <person name="Alam M."/>
            <person name="Haque M.S."/>
            <person name="Islam M.S."/>
            <person name="Emdad E.M."/>
            <person name="Islam M.M."/>
            <person name="Ahmed B."/>
            <person name="Halim A."/>
            <person name="Hossen Q.M.M."/>
            <person name="Hossain M.Z."/>
            <person name="Ahmed R."/>
            <person name="Khan M.M."/>
            <person name="Islam R."/>
            <person name="Rashid M.M."/>
            <person name="Khan S.A."/>
            <person name="Rahman M.S."/>
            <person name="Alam M."/>
            <person name="Yahiya A.S."/>
            <person name="Khan M.S."/>
            <person name="Azam M.S."/>
            <person name="Haque T."/>
            <person name="Lashkar M.Z.H."/>
            <person name="Akhand A.I."/>
            <person name="Morshed G."/>
            <person name="Roy S."/>
            <person name="Uddin K.S."/>
            <person name="Rabeya T."/>
            <person name="Hossain A.S."/>
            <person name="Chowdhury A."/>
            <person name="Snigdha A.R."/>
            <person name="Mortoza M.S."/>
            <person name="Matin S.A."/>
            <person name="Hoque S.M.E."/>
            <person name="Islam M.K."/>
            <person name="Roy D.K."/>
            <person name="Haider R."/>
            <person name="Moosa M.M."/>
            <person name="Elias S.M."/>
            <person name="Hasan A.M."/>
            <person name="Jahan S."/>
            <person name="Shafiuddin M."/>
            <person name="Mahmood N."/>
            <person name="Shommy N.S."/>
        </authorList>
    </citation>
    <scope>NUCLEOTIDE SEQUENCE [LARGE SCALE GENOMIC DNA]</scope>
    <source>
        <strain evidence="2">cv. O-4</strain>
    </source>
</reference>
<gene>
    <name evidence="1" type="ORF">COLO4_36385</name>
</gene>
<dbReference type="EMBL" id="AWUE01023206">
    <property type="protein sequence ID" value="OMO54616.1"/>
    <property type="molecule type" value="Genomic_DNA"/>
</dbReference>
<protein>
    <submittedName>
        <fullName evidence="1">Uncharacterized protein</fullName>
    </submittedName>
</protein>
<evidence type="ECO:0000313" key="1">
    <source>
        <dbReference type="EMBL" id="OMO54616.1"/>
    </source>
</evidence>
<proteinExistence type="predicted"/>
<dbReference type="AlphaFoldDB" id="A0A1R3G984"/>
<keyword evidence="2" id="KW-1185">Reference proteome</keyword>
<evidence type="ECO:0000313" key="2">
    <source>
        <dbReference type="Proteomes" id="UP000187203"/>
    </source>
</evidence>
<name>A0A1R3G984_9ROSI</name>
<comment type="caution">
    <text evidence="1">The sequence shown here is derived from an EMBL/GenBank/DDBJ whole genome shotgun (WGS) entry which is preliminary data.</text>
</comment>
<accession>A0A1R3G984</accession>
<sequence>MEVLHREKEKLAVVGGSGVAVHGGIEGGG</sequence>